<dbReference type="CDD" id="cd07335">
    <property type="entry name" value="M48B_HtpX_like"/>
    <property type="match status" value="1"/>
</dbReference>
<evidence type="ECO:0000256" key="2">
    <source>
        <dbReference type="ARBA" id="ARBA00009779"/>
    </source>
</evidence>
<keyword evidence="6 12" id="KW-0479">Metal-binding</keyword>
<dbReference type="InterPro" id="IPR050083">
    <property type="entry name" value="HtpX_protease"/>
</dbReference>
<dbReference type="EC" id="3.4.24.-" evidence="12"/>
<dbReference type="PANTHER" id="PTHR43221">
    <property type="entry name" value="PROTEASE HTPX"/>
    <property type="match status" value="1"/>
</dbReference>
<evidence type="ECO:0000256" key="6">
    <source>
        <dbReference type="ARBA" id="ARBA00022723"/>
    </source>
</evidence>
<keyword evidence="9 12" id="KW-1133">Transmembrane helix</keyword>
<keyword evidence="11 12" id="KW-0472">Membrane</keyword>
<keyword evidence="15" id="KW-1185">Reference proteome</keyword>
<gene>
    <name evidence="12" type="primary">htpX</name>
    <name evidence="14" type="ORF">SAMN05216204_13811</name>
</gene>
<evidence type="ECO:0000256" key="5">
    <source>
        <dbReference type="ARBA" id="ARBA00022692"/>
    </source>
</evidence>
<feature type="domain" description="Peptidase M48" evidence="13">
    <location>
        <begin position="79"/>
        <end position="290"/>
    </location>
</feature>
<proteinExistence type="inferred from homology"/>
<keyword evidence="7 12" id="KW-0378">Hydrolase</keyword>
<keyword evidence="10 12" id="KW-0482">Metalloprotease</keyword>
<feature type="binding site" evidence="12">
    <location>
        <position position="222"/>
    </location>
    <ligand>
        <name>Zn(2+)</name>
        <dbReference type="ChEBI" id="CHEBI:29105"/>
        <note>catalytic</note>
    </ligand>
</feature>
<evidence type="ECO:0000256" key="8">
    <source>
        <dbReference type="ARBA" id="ARBA00022833"/>
    </source>
</evidence>
<evidence type="ECO:0000256" key="1">
    <source>
        <dbReference type="ARBA" id="ARBA00004651"/>
    </source>
</evidence>
<dbReference type="STRING" id="1164594.SAMN05216204_13811"/>
<comment type="similarity">
    <text evidence="2 12">Belongs to the peptidase M48B family.</text>
</comment>
<evidence type="ECO:0000256" key="12">
    <source>
        <dbReference type="HAMAP-Rule" id="MF_00188"/>
    </source>
</evidence>
<feature type="transmembrane region" description="Helical" evidence="12">
    <location>
        <begin position="40"/>
        <end position="59"/>
    </location>
</feature>
<dbReference type="OrthoDB" id="15218at2"/>
<sequence length="292" mass="30574">MKRIVLFLATNLAVVLVVTLVLNLLGVGRAVTGQGIDVGALAVFSLVVGFTGSFISLLLSKPMAKWSTGARVIEQPANSTEQWLVSTVRKLSERAGIGMPEVAVYDGEPNAFATGAFKNSALVAVSTGLLANMNQDEVEAVLGHEVAHIANGDMITLTLIQGVVNTFVVFLARVVGFFVDKVLLRNEGRGPGIGYMITVFICEILFGIVASIIVAWFSRKREFRADAGAAKLMGTPVPMQHALARLGGLAPGALPSSMAASGISGSGGGGWGALFSTHPPMEQRIAALQSLR</sequence>
<dbReference type="PANTHER" id="PTHR43221:SF1">
    <property type="entry name" value="PROTEASE HTPX"/>
    <property type="match status" value="1"/>
</dbReference>
<dbReference type="InterPro" id="IPR022919">
    <property type="entry name" value="Pept_M48_protease_HtpX"/>
</dbReference>
<dbReference type="HAMAP" id="MF_00188">
    <property type="entry name" value="Pept_M48_protease_HtpX"/>
    <property type="match status" value="1"/>
</dbReference>
<protein>
    <recommendedName>
        <fullName evidence="12">Protease HtpX homolog</fullName>
        <ecNumber evidence="12">3.4.24.-</ecNumber>
    </recommendedName>
</protein>
<organism evidence="14 15">
    <name type="scientific">Massilia yuzhufengensis</name>
    <dbReference type="NCBI Taxonomy" id="1164594"/>
    <lineage>
        <taxon>Bacteria</taxon>
        <taxon>Pseudomonadati</taxon>
        <taxon>Pseudomonadota</taxon>
        <taxon>Betaproteobacteria</taxon>
        <taxon>Burkholderiales</taxon>
        <taxon>Oxalobacteraceae</taxon>
        <taxon>Telluria group</taxon>
        <taxon>Massilia</taxon>
    </lineage>
</organism>
<dbReference type="Gene3D" id="3.30.2010.10">
    <property type="entry name" value="Metalloproteases ('zincins'), catalytic domain"/>
    <property type="match status" value="1"/>
</dbReference>
<dbReference type="Proteomes" id="UP000198639">
    <property type="component" value="Unassembled WGS sequence"/>
</dbReference>
<dbReference type="InterPro" id="IPR001915">
    <property type="entry name" value="Peptidase_M48"/>
</dbReference>
<evidence type="ECO:0000256" key="7">
    <source>
        <dbReference type="ARBA" id="ARBA00022801"/>
    </source>
</evidence>
<feature type="transmembrane region" description="Helical" evidence="12">
    <location>
        <begin position="154"/>
        <end position="175"/>
    </location>
</feature>
<dbReference type="NCBIfam" id="NF003965">
    <property type="entry name" value="PRK05457.1"/>
    <property type="match status" value="1"/>
</dbReference>
<evidence type="ECO:0000313" key="14">
    <source>
        <dbReference type="EMBL" id="SFD79229.1"/>
    </source>
</evidence>
<evidence type="ECO:0000256" key="9">
    <source>
        <dbReference type="ARBA" id="ARBA00022989"/>
    </source>
</evidence>
<dbReference type="GO" id="GO:0005886">
    <property type="term" value="C:plasma membrane"/>
    <property type="evidence" value="ECO:0007669"/>
    <property type="project" value="UniProtKB-SubCell"/>
</dbReference>
<dbReference type="EMBL" id="FOLD01000038">
    <property type="protein sequence ID" value="SFD79229.1"/>
    <property type="molecule type" value="Genomic_DNA"/>
</dbReference>
<evidence type="ECO:0000256" key="11">
    <source>
        <dbReference type="ARBA" id="ARBA00023136"/>
    </source>
</evidence>
<keyword evidence="8 12" id="KW-0862">Zinc</keyword>
<feature type="transmembrane region" description="Helical" evidence="12">
    <location>
        <begin position="195"/>
        <end position="217"/>
    </location>
</feature>
<evidence type="ECO:0000256" key="10">
    <source>
        <dbReference type="ARBA" id="ARBA00023049"/>
    </source>
</evidence>
<keyword evidence="14" id="KW-0346">Stress response</keyword>
<dbReference type="GO" id="GO:0008270">
    <property type="term" value="F:zinc ion binding"/>
    <property type="evidence" value="ECO:0007669"/>
    <property type="project" value="UniProtKB-UniRule"/>
</dbReference>
<evidence type="ECO:0000259" key="13">
    <source>
        <dbReference type="Pfam" id="PF01435"/>
    </source>
</evidence>
<feature type="active site" evidence="12">
    <location>
        <position position="145"/>
    </location>
</feature>
<feature type="binding site" evidence="12">
    <location>
        <position position="144"/>
    </location>
    <ligand>
        <name>Zn(2+)</name>
        <dbReference type="ChEBI" id="CHEBI:29105"/>
        <note>catalytic</note>
    </ligand>
</feature>
<keyword evidence="4 12" id="KW-0645">Protease</keyword>
<comment type="subcellular location">
    <subcellularLocation>
        <location evidence="1 12">Cell membrane</location>
        <topology evidence="1 12">Multi-pass membrane protein</topology>
    </subcellularLocation>
</comment>
<dbReference type="AlphaFoldDB" id="A0A1I1V8N8"/>
<keyword evidence="5 12" id="KW-0812">Transmembrane</keyword>
<feature type="binding site" evidence="12">
    <location>
        <position position="148"/>
    </location>
    <ligand>
        <name>Zn(2+)</name>
        <dbReference type="ChEBI" id="CHEBI:29105"/>
        <note>catalytic</note>
    </ligand>
</feature>
<comment type="cofactor">
    <cofactor evidence="12">
        <name>Zn(2+)</name>
        <dbReference type="ChEBI" id="CHEBI:29105"/>
    </cofactor>
    <text evidence="12">Binds 1 zinc ion per subunit.</text>
</comment>
<dbReference type="GO" id="GO:0004222">
    <property type="term" value="F:metalloendopeptidase activity"/>
    <property type="evidence" value="ECO:0007669"/>
    <property type="project" value="UniProtKB-UniRule"/>
</dbReference>
<reference evidence="15" key="1">
    <citation type="submission" date="2016-10" db="EMBL/GenBank/DDBJ databases">
        <authorList>
            <person name="Varghese N."/>
            <person name="Submissions S."/>
        </authorList>
    </citation>
    <scope>NUCLEOTIDE SEQUENCE [LARGE SCALE GENOMIC DNA]</scope>
    <source>
        <strain evidence="15">CGMCC 1.12041</strain>
    </source>
</reference>
<dbReference type="RefSeq" id="WP_091876719.1">
    <property type="nucleotide sequence ID" value="NZ_FOLD01000038.1"/>
</dbReference>
<dbReference type="Pfam" id="PF01435">
    <property type="entry name" value="Peptidase_M48"/>
    <property type="match status" value="1"/>
</dbReference>
<name>A0A1I1V8N8_9BURK</name>
<evidence type="ECO:0000313" key="15">
    <source>
        <dbReference type="Proteomes" id="UP000198639"/>
    </source>
</evidence>
<accession>A0A1I1V8N8</accession>
<evidence type="ECO:0000256" key="3">
    <source>
        <dbReference type="ARBA" id="ARBA00022475"/>
    </source>
</evidence>
<keyword evidence="3 12" id="KW-1003">Cell membrane</keyword>
<evidence type="ECO:0000256" key="4">
    <source>
        <dbReference type="ARBA" id="ARBA00022670"/>
    </source>
</evidence>
<dbReference type="GO" id="GO:0006508">
    <property type="term" value="P:proteolysis"/>
    <property type="evidence" value="ECO:0007669"/>
    <property type="project" value="UniProtKB-KW"/>
</dbReference>